<dbReference type="PANTHER" id="PTHR21704:SF18">
    <property type="entry name" value="NIPPED-B-LIKE PROTEIN"/>
    <property type="match status" value="1"/>
</dbReference>
<dbReference type="FunCoup" id="A0A067QRM2">
    <property type="interactions" value="1536"/>
</dbReference>
<feature type="domain" description="Sister chromatid cohesion C-terminal" evidence="3">
    <location>
        <begin position="1601"/>
        <end position="1783"/>
    </location>
</feature>
<evidence type="ECO:0000256" key="1">
    <source>
        <dbReference type="RuleBase" id="RU364107"/>
    </source>
</evidence>
<dbReference type="GO" id="GO:0003682">
    <property type="term" value="F:chromatin binding"/>
    <property type="evidence" value="ECO:0007669"/>
    <property type="project" value="TreeGrafter"/>
</dbReference>
<accession>A0A067QRM2</accession>
<feature type="compositionally biased region" description="Basic residues" evidence="2">
    <location>
        <begin position="997"/>
        <end position="1007"/>
    </location>
</feature>
<evidence type="ECO:0000313" key="4">
    <source>
        <dbReference type="EMBL" id="KDR07780.1"/>
    </source>
</evidence>
<keyword evidence="1" id="KW-0131">Cell cycle</keyword>
<dbReference type="InterPro" id="IPR016024">
    <property type="entry name" value="ARM-type_fold"/>
</dbReference>
<dbReference type="InterPro" id="IPR033031">
    <property type="entry name" value="Scc2/Nipped-B"/>
</dbReference>
<dbReference type="eggNOG" id="KOG1020">
    <property type="taxonomic scope" value="Eukaryota"/>
</dbReference>
<dbReference type="STRING" id="136037.A0A067QRM2"/>
<sequence>VLPEMPLPSPLPQTLSNKSLLFHPRVAEEAQILLSVRDDALVPQLIQSLVQTSADHIELKDHYAGTEPPVDQQQNIPELLKAILQRNPGVFKGPLANSPRQPHWNQVTGFNSNYNQTSPASYGQASPSYPSPQQAKSPRLLCGAPPLTPPVPPLPASTAAPLPVPVSASVPASLSIPLSLATVPVPAPPLRVALDSAVVQRVSVITEQSKLMNASDSTQSHNGGEMNDFFNSRQQSVNNEVGSHSGNSDCVSSRTSDDFIMKEENNLDYNLSDSLGAGLPEQLSRPMSESTSVSSIPRNLTPHLPGSSPAQACIAPVAHVKEESSLYCGSDKKCVSVPDTRLREPVVRLNRLSAEDQALMQRSLRAFAEKSPTLACKLGITSNHKISRNANEHLQTIDSESESEGEPKNKSKYFKAREKERELQRQKDLSCTTTKTKLRKVERKLVPVLEKLSIEELMETNTYQRFNRSIEVVFDNTEDVDVTADLDEEADVPAEAMIPKYQLQDLCSEAAKLKTLGAMESVPPDRLVRLLNILEKNIRDGTRVSPIADPDDDEDEIKMWMELTMERVMRAADASLTSLYIMTSPNMPKRIYLEDVIDRIVLFTKYQLQNTIYPSFDPVYRVDPKKDLGSGRKKRAHAKEVREKSILTLYNKLHELVSLLAELLNIQVLTDTAVLHASSMGVAPFFVESVSELQLSALKLVTTIFTKYEKHRRLLLDDILASIARLPSSKRSLRSYRLNSEEYIQMLTALVLQLIQCVVVLPGKLQTDGTEKSQNEGKENEEENKDKLVDRDVLIISKYETAYRTAANFLSVFLNKCGSKTEEIDYRPLFENFVQDLLTTVNKPEWPATELLLSLLGKLLVSNFVNKGIDMSLRVASLDYLGVVAARLRKDAVLSQLKLNTIDQIISEIKTEEQKELEDRNIADKKVVILETEELDYEEERTQFLQRVLLDYLAVTGQSDQALTYARHFYLAQWYWDADAEKRRPSNGGKLSPSKLLSRKKKIRKKRKDESSAEESSGCSELDDDDEDSKLPWQSNDHKNATLLRLTEIRKQFLVSKIRPFQDVVGAGHRTQVLQTYIDYESAELISRFLASKRPFSQSFDRYLQQILFVLTESSIAIRTKAMKCLTMVVEADPAVLGRNDMQRVDLVGKFVLSRPELIDKYYDMLSTRILDTGVSVRKRVIKILKDICMECPEFPKIPEICVKMIRRVNDEEGIRKLVMEVFQNMWFTPVRERPSLDSTALLRKVMNITDVVAASRDMGLEWFEQLLLSLFKPKEDKEDSTKTVVEPPKALLTACKQIVDCLIENVLRLEETSLVQEEQSHGSSQRLVACLTTLYLFAKIRPQLLVDHAITLQPYLSLKCQTQGDYQIISSVARTLELVVPLMEHPSETFLAQLEEDSVKLILQHDRTVVASCLSCLGSVVNSVTRNFKLIRDCFLKYYGFLRDYRRDYEKDPTLPVLVKSRPFFRRALFTVGLLLRHFDFTDKDVIQGLEDDIKDQVCDTLAYFVQQPNEDIQLFTLKAIGSLCIRHYDFMIGLELKTLYHRLLTEDDAPLHMRTQVLNNIEMYLQEEERRMIKQDQEWAKLSKQENLKEMGDVSSGMASTVIQLYLKEILESFLHTNVGVRQAALKVIQLILQQGLVHPVQIVPYLICMSTDVEKVVSHSADKQLQDIEKKYPGFIHMKSQSGIRLSYKLQKILQADNSGIVRGYRVREGEFPGALNGFLYSILRSTKQQRRALVLSVLKQFDEQVKTSLSQMLYLSDNLAYFPYQVQDEPLFIIHHIDIMISVSGTNLLQSFREALLPGTNPNQEARLNPETGTTELFYVEEEDDDEDEEVLLGRVPVDTTVLQECITASQGCLLLLVLKQHLKDLYGISDAKITQYSPSESAKVYEKTVNRRSNSCFDPKATLQKLRQGSPASVLDENARRALIEQYLDFKQLMLKFDPDDPDDDDPSG</sequence>
<dbReference type="Proteomes" id="UP000027135">
    <property type="component" value="Unassembled WGS sequence"/>
</dbReference>
<dbReference type="CDD" id="cd23958">
    <property type="entry name" value="SCC2"/>
    <property type="match status" value="1"/>
</dbReference>
<evidence type="ECO:0000259" key="3">
    <source>
        <dbReference type="Pfam" id="PF12830"/>
    </source>
</evidence>
<keyword evidence="1" id="KW-0539">Nucleus</keyword>
<dbReference type="GO" id="GO:0140588">
    <property type="term" value="P:chromatin looping"/>
    <property type="evidence" value="ECO:0007669"/>
    <property type="project" value="InterPro"/>
</dbReference>
<feature type="region of interest" description="Disordered" evidence="2">
    <location>
        <begin position="277"/>
        <end position="304"/>
    </location>
</feature>
<evidence type="ECO:0000256" key="2">
    <source>
        <dbReference type="SAM" id="MobiDB-lite"/>
    </source>
</evidence>
<name>A0A067QRM2_ZOONE</name>
<dbReference type="GO" id="GO:1990414">
    <property type="term" value="P:replication-born double-strand break repair via sister chromatid exchange"/>
    <property type="evidence" value="ECO:0007669"/>
    <property type="project" value="TreeGrafter"/>
</dbReference>
<feature type="compositionally biased region" description="Polar residues" evidence="2">
    <location>
        <begin position="110"/>
        <end position="136"/>
    </location>
</feature>
<dbReference type="GO" id="GO:0071169">
    <property type="term" value="P:establishment of protein localization to chromatin"/>
    <property type="evidence" value="ECO:0007669"/>
    <property type="project" value="TreeGrafter"/>
</dbReference>
<dbReference type="EMBL" id="KK853412">
    <property type="protein sequence ID" value="KDR07780.1"/>
    <property type="molecule type" value="Genomic_DNA"/>
</dbReference>
<organism evidence="4 5">
    <name type="scientific">Zootermopsis nevadensis</name>
    <name type="common">Dampwood termite</name>
    <dbReference type="NCBI Taxonomy" id="136037"/>
    <lineage>
        <taxon>Eukaryota</taxon>
        <taxon>Metazoa</taxon>
        <taxon>Ecdysozoa</taxon>
        <taxon>Arthropoda</taxon>
        <taxon>Hexapoda</taxon>
        <taxon>Insecta</taxon>
        <taxon>Pterygota</taxon>
        <taxon>Neoptera</taxon>
        <taxon>Polyneoptera</taxon>
        <taxon>Dictyoptera</taxon>
        <taxon>Blattodea</taxon>
        <taxon>Blattoidea</taxon>
        <taxon>Termitoidae</taxon>
        <taxon>Termopsidae</taxon>
        <taxon>Zootermopsis</taxon>
    </lineage>
</organism>
<gene>
    <name evidence="4" type="ORF">L798_02564</name>
</gene>
<feature type="compositionally biased region" description="Polar residues" evidence="2">
    <location>
        <begin position="285"/>
        <end position="298"/>
    </location>
</feature>
<dbReference type="Pfam" id="PF12830">
    <property type="entry name" value="Nipped-B_C"/>
    <property type="match status" value="1"/>
</dbReference>
<feature type="region of interest" description="Disordered" evidence="2">
    <location>
        <begin position="394"/>
        <end position="427"/>
    </location>
</feature>
<protein>
    <recommendedName>
        <fullName evidence="1">Nipped-B protein</fullName>
    </recommendedName>
</protein>
<dbReference type="GO" id="GO:0061775">
    <property type="term" value="F:cohesin loader activity"/>
    <property type="evidence" value="ECO:0007669"/>
    <property type="project" value="InterPro"/>
</dbReference>
<feature type="compositionally biased region" description="Basic and acidic residues" evidence="2">
    <location>
        <begin position="405"/>
        <end position="427"/>
    </location>
</feature>
<feature type="region of interest" description="Disordered" evidence="2">
    <location>
        <begin position="982"/>
        <end position="1034"/>
    </location>
</feature>
<keyword evidence="1" id="KW-0677">Repeat</keyword>
<keyword evidence="5" id="KW-1185">Reference proteome</keyword>
<evidence type="ECO:0000313" key="5">
    <source>
        <dbReference type="Proteomes" id="UP000027135"/>
    </source>
</evidence>
<dbReference type="PANTHER" id="PTHR21704">
    <property type="entry name" value="NIPPED-B-LIKE PROTEIN DELANGIN SCC2-RELATED"/>
    <property type="match status" value="1"/>
</dbReference>
<proteinExistence type="inferred from homology"/>
<comment type="subcellular location">
    <subcellularLocation>
        <location evidence="1">Nucleus</location>
    </subcellularLocation>
</comment>
<dbReference type="SUPFAM" id="SSF48371">
    <property type="entry name" value="ARM repeat"/>
    <property type="match status" value="1"/>
</dbReference>
<comment type="similarity">
    <text evidence="1">Belongs to the SCC2/Nipped-B family.</text>
</comment>
<feature type="non-terminal residue" evidence="4">
    <location>
        <position position="1954"/>
    </location>
</feature>
<dbReference type="GO" id="GO:0090694">
    <property type="term" value="C:Scc2-Scc4 cohesin loading complex"/>
    <property type="evidence" value="ECO:0007669"/>
    <property type="project" value="TreeGrafter"/>
</dbReference>
<dbReference type="InParanoid" id="A0A067QRM2"/>
<dbReference type="InterPro" id="IPR024986">
    <property type="entry name" value="Nipped-B_C"/>
</dbReference>
<dbReference type="GO" id="GO:0010468">
    <property type="term" value="P:regulation of gene expression"/>
    <property type="evidence" value="ECO:0007669"/>
    <property type="project" value="InterPro"/>
</dbReference>
<dbReference type="GO" id="GO:0034087">
    <property type="term" value="P:establishment of mitotic sister chromatid cohesion"/>
    <property type="evidence" value="ECO:0007669"/>
    <property type="project" value="TreeGrafter"/>
</dbReference>
<feature type="non-terminal residue" evidence="4">
    <location>
        <position position="1"/>
    </location>
</feature>
<dbReference type="OMA" id="GSTDWPA"/>
<feature type="region of interest" description="Disordered" evidence="2">
    <location>
        <begin position="110"/>
        <end position="137"/>
    </location>
</feature>
<reference evidence="4 5" key="1">
    <citation type="journal article" date="2014" name="Nat. Commun.">
        <title>Molecular traces of alternative social organization in a termite genome.</title>
        <authorList>
            <person name="Terrapon N."/>
            <person name="Li C."/>
            <person name="Robertson H.M."/>
            <person name="Ji L."/>
            <person name="Meng X."/>
            <person name="Booth W."/>
            <person name="Chen Z."/>
            <person name="Childers C.P."/>
            <person name="Glastad K.M."/>
            <person name="Gokhale K."/>
            <person name="Gowin J."/>
            <person name="Gronenberg W."/>
            <person name="Hermansen R.A."/>
            <person name="Hu H."/>
            <person name="Hunt B.G."/>
            <person name="Huylmans A.K."/>
            <person name="Khalil S.M."/>
            <person name="Mitchell R.D."/>
            <person name="Munoz-Torres M.C."/>
            <person name="Mustard J.A."/>
            <person name="Pan H."/>
            <person name="Reese J.T."/>
            <person name="Scharf M.E."/>
            <person name="Sun F."/>
            <person name="Vogel H."/>
            <person name="Xiao J."/>
            <person name="Yang W."/>
            <person name="Yang Z."/>
            <person name="Yang Z."/>
            <person name="Zhou J."/>
            <person name="Zhu J."/>
            <person name="Brent C.S."/>
            <person name="Elsik C.G."/>
            <person name="Goodisman M.A."/>
            <person name="Liberles D.A."/>
            <person name="Roe R.M."/>
            <person name="Vargo E.L."/>
            <person name="Vilcinskas A."/>
            <person name="Wang J."/>
            <person name="Bornberg-Bauer E."/>
            <person name="Korb J."/>
            <person name="Zhang G."/>
            <person name="Liebig J."/>
        </authorList>
    </citation>
    <scope>NUCLEOTIDE SEQUENCE [LARGE SCALE GENOMIC DNA]</scope>
    <source>
        <tissue evidence="4">Whole organism</tissue>
    </source>
</reference>